<keyword evidence="1" id="KW-1133">Transmembrane helix</keyword>
<proteinExistence type="predicted"/>
<protein>
    <recommendedName>
        <fullName evidence="4">Stress enhanced protein 1</fullName>
    </recommendedName>
</protein>
<keyword evidence="1" id="KW-0812">Transmembrane</keyword>
<dbReference type="OrthoDB" id="543868at2759"/>
<evidence type="ECO:0000256" key="1">
    <source>
        <dbReference type="SAM" id="Phobius"/>
    </source>
</evidence>
<keyword evidence="1" id="KW-0472">Membrane</keyword>
<comment type="caution">
    <text evidence="2">The sequence shown here is derived from an EMBL/GenBank/DDBJ whole genome shotgun (WGS) entry which is preliminary data.</text>
</comment>
<name>A0A8T3B2L6_DENNO</name>
<feature type="transmembrane region" description="Helical" evidence="1">
    <location>
        <begin position="88"/>
        <end position="108"/>
    </location>
</feature>
<evidence type="ECO:0008006" key="4">
    <source>
        <dbReference type="Google" id="ProtNLM"/>
    </source>
</evidence>
<accession>A0A8T3B2L6</accession>
<dbReference type="EMBL" id="JAGYWB010000012">
    <property type="protein sequence ID" value="KAI0502617.1"/>
    <property type="molecule type" value="Genomic_DNA"/>
</dbReference>
<evidence type="ECO:0000313" key="2">
    <source>
        <dbReference type="EMBL" id="KAI0502617.1"/>
    </source>
</evidence>
<keyword evidence="3" id="KW-1185">Reference proteome</keyword>
<organism evidence="2 3">
    <name type="scientific">Dendrobium nobile</name>
    <name type="common">Orchid</name>
    <dbReference type="NCBI Taxonomy" id="94219"/>
    <lineage>
        <taxon>Eukaryota</taxon>
        <taxon>Viridiplantae</taxon>
        <taxon>Streptophyta</taxon>
        <taxon>Embryophyta</taxon>
        <taxon>Tracheophyta</taxon>
        <taxon>Spermatophyta</taxon>
        <taxon>Magnoliopsida</taxon>
        <taxon>Liliopsida</taxon>
        <taxon>Asparagales</taxon>
        <taxon>Orchidaceae</taxon>
        <taxon>Epidendroideae</taxon>
        <taxon>Malaxideae</taxon>
        <taxon>Dendrobiinae</taxon>
        <taxon>Dendrobium</taxon>
    </lineage>
</organism>
<evidence type="ECO:0000313" key="3">
    <source>
        <dbReference type="Proteomes" id="UP000829196"/>
    </source>
</evidence>
<feature type="transmembrane region" description="Helical" evidence="1">
    <location>
        <begin position="120"/>
        <end position="140"/>
    </location>
</feature>
<reference evidence="2" key="1">
    <citation type="journal article" date="2022" name="Front. Genet.">
        <title>Chromosome-Scale Assembly of the Dendrobium nobile Genome Provides Insights Into the Molecular Mechanism of the Biosynthesis of the Medicinal Active Ingredient of Dendrobium.</title>
        <authorList>
            <person name="Xu Q."/>
            <person name="Niu S.-C."/>
            <person name="Li K.-L."/>
            <person name="Zheng P.-J."/>
            <person name="Zhang X.-J."/>
            <person name="Jia Y."/>
            <person name="Liu Y."/>
            <person name="Niu Y.-X."/>
            <person name="Yu L.-H."/>
            <person name="Chen D.-F."/>
            <person name="Zhang G.-Q."/>
        </authorList>
    </citation>
    <scope>NUCLEOTIDE SEQUENCE</scope>
    <source>
        <tissue evidence="2">Leaf</tissue>
    </source>
</reference>
<sequence length="143" mass="15158">MAQALVASSSSSFLLNASAAKTARPQVSACFLPRSRVSQIASSFKSGSPLVVRLASMRNFECRSAWVPIRCEQGAKESSGLDVWLGRLAMIGFATVITVEIVTGKGLLENFGFVTPFPSLALVVTSLIGIIAAVFIFQSATRD</sequence>
<dbReference type="Proteomes" id="UP000829196">
    <property type="component" value="Unassembled WGS sequence"/>
</dbReference>
<dbReference type="AlphaFoldDB" id="A0A8T3B2L6"/>
<dbReference type="SUPFAM" id="SSF103511">
    <property type="entry name" value="Chlorophyll a-b binding protein"/>
    <property type="match status" value="1"/>
</dbReference>
<gene>
    <name evidence="2" type="ORF">KFK09_017572</name>
</gene>